<name>A0A0G4JXG7_9GAMM</name>
<keyword evidence="1" id="KW-1133">Transmembrane helix</keyword>
<dbReference type="STRING" id="1109412.BN1221_03117"/>
<keyword evidence="3" id="KW-1185">Reference proteome</keyword>
<evidence type="ECO:0000313" key="3">
    <source>
        <dbReference type="Proteomes" id="UP000044377"/>
    </source>
</evidence>
<protein>
    <submittedName>
        <fullName evidence="2">Uncharacterized protein</fullName>
    </submittedName>
</protein>
<feature type="transmembrane region" description="Helical" evidence="1">
    <location>
        <begin position="12"/>
        <end position="36"/>
    </location>
</feature>
<dbReference type="Proteomes" id="UP000044377">
    <property type="component" value="Unassembled WGS sequence"/>
</dbReference>
<dbReference type="EMBL" id="CGIG01000001">
    <property type="protein sequence ID" value="CPR18269.1"/>
    <property type="molecule type" value="Genomic_DNA"/>
</dbReference>
<proteinExistence type="predicted"/>
<sequence length="48" mass="5975">MFIGWRFYQSKAFLMSNGFIFYVLDYFIDSFFLTYIKYFKNKCLICKI</sequence>
<reference evidence="3" key="1">
    <citation type="submission" date="2015-01" db="EMBL/GenBank/DDBJ databases">
        <authorList>
            <person name="Paterson Steve"/>
        </authorList>
    </citation>
    <scope>NUCLEOTIDE SEQUENCE [LARGE SCALE GENOMIC DNA]</scope>
    <source>
        <strain evidence="3">OBR1</strain>
    </source>
</reference>
<organism evidence="2 3">
    <name type="scientific">Brenneria goodwinii</name>
    <dbReference type="NCBI Taxonomy" id="1109412"/>
    <lineage>
        <taxon>Bacteria</taxon>
        <taxon>Pseudomonadati</taxon>
        <taxon>Pseudomonadota</taxon>
        <taxon>Gammaproteobacteria</taxon>
        <taxon>Enterobacterales</taxon>
        <taxon>Pectobacteriaceae</taxon>
        <taxon>Brenneria</taxon>
    </lineage>
</organism>
<keyword evidence="1" id="KW-0472">Membrane</keyword>
<dbReference type="AlphaFoldDB" id="A0A0G4JXG7"/>
<accession>A0A0G4JXG7</accession>
<keyword evidence="1" id="KW-0812">Transmembrane</keyword>
<evidence type="ECO:0000313" key="2">
    <source>
        <dbReference type="EMBL" id="CPR18269.1"/>
    </source>
</evidence>
<evidence type="ECO:0000256" key="1">
    <source>
        <dbReference type="SAM" id="Phobius"/>
    </source>
</evidence>
<gene>
    <name evidence="2" type="ORF">BN1221_03117</name>
</gene>